<accession>A0A7D9H6G4</accession>
<dbReference type="EMBL" id="LR633967">
    <property type="protein sequence ID" value="VUX56335.1"/>
    <property type="molecule type" value="Genomic_DNA"/>
</dbReference>
<proteinExistence type="predicted"/>
<gene>
    <name evidence="2" type="ORF">JTBM06_V1_630006</name>
</gene>
<sequence>MNASKLSDWLQMTAAVGVVAGLILVAYEIRISNRIGLDQANAESANRWSAADAVYSTAEAADLFIRANQGDVLSRQEMLRLDGMLSAWLSAVYYDWALYESGTFAFDGELPDSYAASIQWVLGSEVGRRKWTTDSGDWNAKFAATVDSALAASKQRNVLSELDYFRGATESVE</sequence>
<evidence type="ECO:0000256" key="1">
    <source>
        <dbReference type="SAM" id="Phobius"/>
    </source>
</evidence>
<dbReference type="AlphaFoldDB" id="A0A7D9H6G4"/>
<protein>
    <submittedName>
        <fullName evidence="2">Uncharacterized protein</fullName>
    </submittedName>
</protein>
<keyword evidence="1" id="KW-0812">Transmembrane</keyword>
<organism evidence="2">
    <name type="scientific">uncultured Woeseiaceae bacterium</name>
    <dbReference type="NCBI Taxonomy" id="1983305"/>
    <lineage>
        <taxon>Bacteria</taxon>
        <taxon>Pseudomonadati</taxon>
        <taxon>Pseudomonadota</taxon>
        <taxon>Gammaproteobacteria</taxon>
        <taxon>Woeseiales</taxon>
        <taxon>Woeseiaceae</taxon>
        <taxon>environmental samples</taxon>
    </lineage>
</organism>
<keyword evidence="1" id="KW-0472">Membrane</keyword>
<evidence type="ECO:0000313" key="2">
    <source>
        <dbReference type="EMBL" id="VUX56335.1"/>
    </source>
</evidence>
<keyword evidence="1" id="KW-1133">Transmembrane helix</keyword>
<feature type="transmembrane region" description="Helical" evidence="1">
    <location>
        <begin position="12"/>
        <end position="29"/>
    </location>
</feature>
<name>A0A7D9H6G4_9GAMM</name>
<reference evidence="2" key="1">
    <citation type="submission" date="2019-07" db="EMBL/GenBank/DDBJ databases">
        <authorList>
            <person name="Weber M."/>
            <person name="Kostadinov I."/>
            <person name="Kostadinov D I."/>
        </authorList>
    </citation>
    <scope>NUCLEOTIDE SEQUENCE</scope>
    <source>
        <strain evidence="2">Gfbio:sag-sample-m06:053724c1-46a9-4a36-b237-ea2bf867836b</strain>
    </source>
</reference>